<keyword evidence="3 5" id="KW-1133">Transmembrane helix</keyword>
<dbReference type="EMBL" id="BSNN01000002">
    <property type="protein sequence ID" value="GLQ34514.1"/>
    <property type="molecule type" value="Genomic_DNA"/>
</dbReference>
<evidence type="ECO:0000256" key="3">
    <source>
        <dbReference type="ARBA" id="ARBA00022989"/>
    </source>
</evidence>
<evidence type="ECO:0000256" key="2">
    <source>
        <dbReference type="ARBA" id="ARBA00022692"/>
    </source>
</evidence>
<feature type="domain" description="NnrU" evidence="6">
    <location>
        <begin position="3"/>
        <end position="183"/>
    </location>
</feature>
<keyword evidence="2 5" id="KW-0812">Transmembrane</keyword>
<dbReference type="Pfam" id="PF07298">
    <property type="entry name" value="NnrU"/>
    <property type="match status" value="1"/>
</dbReference>
<evidence type="ECO:0000313" key="7">
    <source>
        <dbReference type="EMBL" id="GLQ34514.1"/>
    </source>
</evidence>
<feature type="transmembrane region" description="Helical" evidence="5">
    <location>
        <begin position="62"/>
        <end position="86"/>
    </location>
</feature>
<feature type="transmembrane region" description="Helical" evidence="5">
    <location>
        <begin position="160"/>
        <end position="180"/>
    </location>
</feature>
<comment type="caution">
    <text evidence="7">The sequence shown here is derived from an EMBL/GenBank/DDBJ whole genome shotgun (WGS) entry which is preliminary data.</text>
</comment>
<feature type="transmembrane region" description="Helical" evidence="5">
    <location>
        <begin position="98"/>
        <end position="116"/>
    </location>
</feature>
<keyword evidence="8" id="KW-1185">Reference proteome</keyword>
<name>A0ABQ5VTN5_9RHOB</name>
<evidence type="ECO:0000256" key="5">
    <source>
        <dbReference type="SAM" id="Phobius"/>
    </source>
</evidence>
<gene>
    <name evidence="7" type="ORF">GCM10007939_07970</name>
</gene>
<feature type="transmembrane region" description="Helical" evidence="5">
    <location>
        <begin position="36"/>
        <end position="56"/>
    </location>
</feature>
<sequence length="190" mass="20523">MVLLIIGFILWTTAHLFKRLVPQNYTQLEQKMGAGVLRGLIAAEIAVGLMLMIIGYRSAPHIAIYTPFAGIGHLNNLLMLLAVMLIGMSHSTGRIGTLLRHPMLLAVVVWSIAHLLVNGDLASLVLFGGLGVWALLEILVINRAEGAWTRPTAGPLKKDIILIVITIVVFGVITAIHTALGYNPFLGTYA</sequence>
<comment type="subcellular location">
    <subcellularLocation>
        <location evidence="1">Membrane</location>
        <topology evidence="1">Multi-pass membrane protein</topology>
    </subcellularLocation>
</comment>
<dbReference type="InterPro" id="IPR009915">
    <property type="entry name" value="NnrU_dom"/>
</dbReference>
<keyword evidence="4 5" id="KW-0472">Membrane</keyword>
<dbReference type="RefSeq" id="WP_284376311.1">
    <property type="nucleotide sequence ID" value="NZ_BSNN01000002.1"/>
</dbReference>
<evidence type="ECO:0000256" key="1">
    <source>
        <dbReference type="ARBA" id="ARBA00004141"/>
    </source>
</evidence>
<reference evidence="8" key="1">
    <citation type="journal article" date="2019" name="Int. J. Syst. Evol. Microbiol.">
        <title>The Global Catalogue of Microorganisms (GCM) 10K type strain sequencing project: providing services to taxonomists for standard genome sequencing and annotation.</title>
        <authorList>
            <consortium name="The Broad Institute Genomics Platform"/>
            <consortium name="The Broad Institute Genome Sequencing Center for Infectious Disease"/>
            <person name="Wu L."/>
            <person name="Ma J."/>
        </authorList>
    </citation>
    <scope>NUCLEOTIDE SEQUENCE [LARGE SCALE GENOMIC DNA]</scope>
    <source>
        <strain evidence="8">NBRC 110140</strain>
    </source>
</reference>
<protein>
    <submittedName>
        <fullName evidence="7">Membrane protein</fullName>
    </submittedName>
</protein>
<dbReference type="Proteomes" id="UP001156694">
    <property type="component" value="Unassembled WGS sequence"/>
</dbReference>
<evidence type="ECO:0000313" key="8">
    <source>
        <dbReference type="Proteomes" id="UP001156694"/>
    </source>
</evidence>
<proteinExistence type="predicted"/>
<organism evidence="7 8">
    <name type="scientific">Amylibacter marinus</name>
    <dbReference type="NCBI Taxonomy" id="1475483"/>
    <lineage>
        <taxon>Bacteria</taxon>
        <taxon>Pseudomonadati</taxon>
        <taxon>Pseudomonadota</taxon>
        <taxon>Alphaproteobacteria</taxon>
        <taxon>Rhodobacterales</taxon>
        <taxon>Paracoccaceae</taxon>
        <taxon>Amylibacter</taxon>
    </lineage>
</organism>
<evidence type="ECO:0000256" key="4">
    <source>
        <dbReference type="ARBA" id="ARBA00023136"/>
    </source>
</evidence>
<evidence type="ECO:0000259" key="6">
    <source>
        <dbReference type="Pfam" id="PF07298"/>
    </source>
</evidence>
<accession>A0ABQ5VTN5</accession>
<feature type="transmembrane region" description="Helical" evidence="5">
    <location>
        <begin position="122"/>
        <end position="140"/>
    </location>
</feature>